<reference evidence="1 2" key="1">
    <citation type="journal article" date="2020" name="Nat. Food">
        <title>A phased Vanilla planifolia genome enables genetic improvement of flavour and production.</title>
        <authorList>
            <person name="Hasing T."/>
            <person name="Tang H."/>
            <person name="Brym M."/>
            <person name="Khazi F."/>
            <person name="Huang T."/>
            <person name="Chambers A.H."/>
        </authorList>
    </citation>
    <scope>NUCLEOTIDE SEQUENCE [LARGE SCALE GENOMIC DNA]</scope>
    <source>
        <tissue evidence="1">Leaf</tissue>
    </source>
</reference>
<keyword evidence="2" id="KW-1185">Reference proteome</keyword>
<dbReference type="Gene3D" id="3.60.10.10">
    <property type="entry name" value="Endonuclease/exonuclease/phosphatase"/>
    <property type="match status" value="1"/>
</dbReference>
<dbReference type="PANTHER" id="PTHR12121:SF31">
    <property type="entry name" value="FAMILY PROTEIN, PUTATIVE, EXPRESSED-RELATED"/>
    <property type="match status" value="1"/>
</dbReference>
<comment type="caution">
    <text evidence="1">The sequence shown here is derived from an EMBL/GenBank/DDBJ whole genome shotgun (WGS) entry which is preliminary data.</text>
</comment>
<evidence type="ECO:0000313" key="2">
    <source>
        <dbReference type="Proteomes" id="UP000636800"/>
    </source>
</evidence>
<dbReference type="InterPro" id="IPR050410">
    <property type="entry name" value="CCR4/nocturin_mRNA_transcr"/>
</dbReference>
<accession>A0A835UDD8</accession>
<name>A0A835UDD8_VANPL</name>
<evidence type="ECO:0000313" key="1">
    <source>
        <dbReference type="EMBL" id="KAG0457133.1"/>
    </source>
</evidence>
<dbReference type="GO" id="GO:0000175">
    <property type="term" value="F:3'-5'-RNA exonuclease activity"/>
    <property type="evidence" value="ECO:0007669"/>
    <property type="project" value="TreeGrafter"/>
</dbReference>
<dbReference type="InterPro" id="IPR036691">
    <property type="entry name" value="Endo/exonu/phosph_ase_sf"/>
</dbReference>
<dbReference type="OrthoDB" id="1770at2759"/>
<proteinExistence type="predicted"/>
<dbReference type="Proteomes" id="UP000636800">
    <property type="component" value="Chromosome 12"/>
</dbReference>
<organism evidence="1 2">
    <name type="scientific">Vanilla planifolia</name>
    <name type="common">Vanilla</name>
    <dbReference type="NCBI Taxonomy" id="51239"/>
    <lineage>
        <taxon>Eukaryota</taxon>
        <taxon>Viridiplantae</taxon>
        <taxon>Streptophyta</taxon>
        <taxon>Embryophyta</taxon>
        <taxon>Tracheophyta</taxon>
        <taxon>Spermatophyta</taxon>
        <taxon>Magnoliopsida</taxon>
        <taxon>Liliopsida</taxon>
        <taxon>Asparagales</taxon>
        <taxon>Orchidaceae</taxon>
        <taxon>Vanilloideae</taxon>
        <taxon>Vanilleae</taxon>
        <taxon>Vanilla</taxon>
    </lineage>
</organism>
<sequence length="213" mass="24052">MSKMPNWSPNPVYCLPLIALFTPFGFRKGFNMVLDEGTNPSQWQLRLQDNWKKVQILSKKGMGYGASIISADRCVSCTTFNILAPIYKRLDEEAITGKVLHHLPSGGMVGNDELVGMYEKSLGDAGYIILKLARTNDQGDGLLTAINRECFRILNYQKMLFNDFADRVAQLLHVESVVPLWQSGTCNVQQVLIVNTHLLFPHNYTLSIVRFVR</sequence>
<dbReference type="EMBL" id="JADCNL010000012">
    <property type="protein sequence ID" value="KAG0457133.1"/>
    <property type="molecule type" value="Genomic_DNA"/>
</dbReference>
<dbReference type="AlphaFoldDB" id="A0A835UDD8"/>
<protein>
    <submittedName>
        <fullName evidence="1">Uncharacterized protein</fullName>
    </submittedName>
</protein>
<dbReference type="PANTHER" id="PTHR12121">
    <property type="entry name" value="CARBON CATABOLITE REPRESSOR PROTEIN 4"/>
    <property type="match status" value="1"/>
</dbReference>
<gene>
    <name evidence="1" type="ORF">HPP92_022290</name>
</gene>